<dbReference type="SUPFAM" id="SSF51182">
    <property type="entry name" value="RmlC-like cupins"/>
    <property type="match status" value="1"/>
</dbReference>
<accession>A0AAD4AHN3</accession>
<reference evidence="1" key="1">
    <citation type="journal article" date="2012" name="J. Bacteriol.">
        <title>Genome sequences of type strains of seven species of the marine bacterium Pseudoalteromonas.</title>
        <authorList>
            <person name="Xie B.B."/>
            <person name="Shu Y.L."/>
            <person name="Qin Q.L."/>
            <person name="Rong J.C."/>
            <person name="Zhang X.Y."/>
            <person name="Chen X.L."/>
            <person name="Shi M."/>
            <person name="He H.L."/>
            <person name="Zhou B.C."/>
            <person name="Zhang Y.Z."/>
        </authorList>
    </citation>
    <scope>NUCLEOTIDE SEQUENCE</scope>
    <source>
        <strain evidence="1">DSM 8771</strain>
    </source>
</reference>
<dbReference type="Gene3D" id="2.60.120.10">
    <property type="entry name" value="Jelly Rolls"/>
    <property type="match status" value="1"/>
</dbReference>
<dbReference type="EMBL" id="AHBZ03000021">
    <property type="protein sequence ID" value="KAF7769849.1"/>
    <property type="molecule type" value="Genomic_DNA"/>
</dbReference>
<sequence>MELEGKIFRVKPNEGIHIPAGSRHQLSNQHEIDLIFTVTSTPPSHGDRIEI</sequence>
<name>A0AAD4AHN3_9GAMM</name>
<gene>
    <name evidence="1" type="ORF">PCIT_a2759</name>
</gene>
<protein>
    <submittedName>
        <fullName evidence="1">Uncharacterized protein</fullName>
    </submittedName>
</protein>
<dbReference type="Proteomes" id="UP000016487">
    <property type="component" value="Unassembled WGS sequence"/>
</dbReference>
<evidence type="ECO:0000313" key="1">
    <source>
        <dbReference type="EMBL" id="KAF7769849.1"/>
    </source>
</evidence>
<reference evidence="1" key="2">
    <citation type="submission" date="2015-03" db="EMBL/GenBank/DDBJ databases">
        <title>Genome sequence of Pseudoalteromonas citrea.</title>
        <authorList>
            <person name="Xie B.-B."/>
            <person name="Rong J.-C."/>
            <person name="Qin Q.-L."/>
            <person name="Zhang Y.-Z."/>
        </authorList>
    </citation>
    <scope>NUCLEOTIDE SEQUENCE</scope>
    <source>
        <strain evidence="1">DSM 8771</strain>
    </source>
</reference>
<organism evidence="1 2">
    <name type="scientific">Pseudoalteromonas citrea</name>
    <dbReference type="NCBI Taxonomy" id="43655"/>
    <lineage>
        <taxon>Bacteria</taxon>
        <taxon>Pseudomonadati</taxon>
        <taxon>Pseudomonadota</taxon>
        <taxon>Gammaproteobacteria</taxon>
        <taxon>Alteromonadales</taxon>
        <taxon>Pseudoalteromonadaceae</taxon>
        <taxon>Pseudoalteromonas</taxon>
    </lineage>
</organism>
<comment type="caution">
    <text evidence="1">The sequence shown here is derived from an EMBL/GenBank/DDBJ whole genome shotgun (WGS) entry which is preliminary data.</text>
</comment>
<dbReference type="AlphaFoldDB" id="A0AAD4AHN3"/>
<proteinExistence type="predicted"/>
<evidence type="ECO:0000313" key="2">
    <source>
        <dbReference type="Proteomes" id="UP000016487"/>
    </source>
</evidence>
<dbReference type="InterPro" id="IPR014710">
    <property type="entry name" value="RmlC-like_jellyroll"/>
</dbReference>
<dbReference type="InterPro" id="IPR011051">
    <property type="entry name" value="RmlC_Cupin_sf"/>
</dbReference>